<organism evidence="1 2">
    <name type="scientific">Anaerohalosphaera lusitana</name>
    <dbReference type="NCBI Taxonomy" id="1936003"/>
    <lineage>
        <taxon>Bacteria</taxon>
        <taxon>Pseudomonadati</taxon>
        <taxon>Planctomycetota</taxon>
        <taxon>Phycisphaerae</taxon>
        <taxon>Sedimentisphaerales</taxon>
        <taxon>Anaerohalosphaeraceae</taxon>
        <taxon>Anaerohalosphaera</taxon>
    </lineage>
</organism>
<protein>
    <submittedName>
        <fullName evidence="1">Uncharacterized protein</fullName>
    </submittedName>
</protein>
<dbReference type="Proteomes" id="UP000189674">
    <property type="component" value="Chromosome"/>
</dbReference>
<reference evidence="2" key="1">
    <citation type="submission" date="2017-02" db="EMBL/GenBank/DDBJ databases">
        <title>Comparative genomics and description of representatives of a novel lineage of planctomycetes thriving in anoxic sediments.</title>
        <authorList>
            <person name="Spring S."/>
            <person name="Bunk B."/>
            <person name="Sproer C."/>
        </authorList>
    </citation>
    <scope>NUCLEOTIDE SEQUENCE [LARGE SCALE GENOMIC DNA]</scope>
    <source>
        <strain evidence="2">ST-NAGAB-D1</strain>
    </source>
</reference>
<dbReference type="AlphaFoldDB" id="A0A1U9NKZ6"/>
<dbReference type="KEGG" id="alus:STSP2_01416"/>
<name>A0A1U9NKZ6_9BACT</name>
<proteinExistence type="predicted"/>
<evidence type="ECO:0000313" key="1">
    <source>
        <dbReference type="EMBL" id="AQT68260.1"/>
    </source>
</evidence>
<sequence length="81" mass="9825">MKKPQAHHDLPQKFKDRFSRLGLDINNPKHMRWVEGGPHGNHQKWSHEFNKQWERFFQNPDVTAKDAVKFMNNLRQNTKFQ</sequence>
<gene>
    <name evidence="1" type="ORF">STSP2_01416</name>
</gene>
<accession>A0A1U9NKZ6</accession>
<keyword evidence="2" id="KW-1185">Reference proteome</keyword>
<dbReference type="EMBL" id="CP019791">
    <property type="protein sequence ID" value="AQT68260.1"/>
    <property type="molecule type" value="Genomic_DNA"/>
</dbReference>
<dbReference type="STRING" id="1936003.STSP2_01416"/>
<evidence type="ECO:0000313" key="2">
    <source>
        <dbReference type="Proteomes" id="UP000189674"/>
    </source>
</evidence>